<protein>
    <submittedName>
        <fullName evidence="3">Lantibiotic dehydratase family protein</fullName>
    </submittedName>
</protein>
<dbReference type="Proteomes" id="UP001595891">
    <property type="component" value="Unassembled WGS sequence"/>
</dbReference>
<feature type="domain" description="Lantibiotic dehydratase N-terminal" evidence="2">
    <location>
        <begin position="80"/>
        <end position="369"/>
    </location>
</feature>
<keyword evidence="4" id="KW-1185">Reference proteome</keyword>
<dbReference type="Pfam" id="PF04738">
    <property type="entry name" value="Lant_dehydr_N"/>
    <property type="match status" value="3"/>
</dbReference>
<evidence type="ECO:0000259" key="2">
    <source>
        <dbReference type="Pfam" id="PF04738"/>
    </source>
</evidence>
<dbReference type="InterPro" id="IPR006827">
    <property type="entry name" value="Lant_deHydtase_N"/>
</dbReference>
<feature type="domain" description="Lantibiotic dehydratase N-terminal" evidence="2">
    <location>
        <begin position="637"/>
        <end position="714"/>
    </location>
</feature>
<reference evidence="4" key="1">
    <citation type="journal article" date="2019" name="Int. J. Syst. Evol. Microbiol.">
        <title>The Global Catalogue of Microorganisms (GCM) 10K type strain sequencing project: providing services to taxonomists for standard genome sequencing and annotation.</title>
        <authorList>
            <consortium name="The Broad Institute Genomics Platform"/>
            <consortium name="The Broad Institute Genome Sequencing Center for Infectious Disease"/>
            <person name="Wu L."/>
            <person name="Ma J."/>
        </authorList>
    </citation>
    <scope>NUCLEOTIDE SEQUENCE [LARGE SCALE GENOMIC DNA]</scope>
    <source>
        <strain evidence="4">CCUG 49560</strain>
    </source>
</reference>
<feature type="domain" description="Lantibiotic dehydratase N-terminal" evidence="2">
    <location>
        <begin position="450"/>
        <end position="606"/>
    </location>
</feature>
<accession>A0ABV9ENY5</accession>
<name>A0ABV9ENY5_9ACTN</name>
<evidence type="ECO:0000313" key="3">
    <source>
        <dbReference type="EMBL" id="MFC4590843.1"/>
    </source>
</evidence>
<organism evidence="3 4">
    <name type="scientific">Sphaerisporangium corydalis</name>
    <dbReference type="NCBI Taxonomy" id="1441875"/>
    <lineage>
        <taxon>Bacteria</taxon>
        <taxon>Bacillati</taxon>
        <taxon>Actinomycetota</taxon>
        <taxon>Actinomycetes</taxon>
        <taxon>Streptosporangiales</taxon>
        <taxon>Streptosporangiaceae</taxon>
        <taxon>Sphaerisporangium</taxon>
    </lineage>
</organism>
<proteinExistence type="predicted"/>
<sequence length="795" mass="87842">MNDASAPYVGQWRLWTQISVRGPGFPASGVLRLAPEGLAAAAGGFGTGELSGPRWDEFEKRFGDAALSVSGVLQEIAGLPLFQTAVAWQNRTVLKSGIGPFLRWTPEGGKRPSMARQREELVAHYWQRFCVKNDTIGFFGPVGWGEWDRSIRGVQVEPGTGLIARSGVYFASWAVDALARSVSEDPAVREWLAPHRMPFVRTDGAEVSLPGLPPVRVGPVEQEVLGLCDGTRTAHAIQRELGDDVDVRGVLETLVRRRYIVWRLDVPADTYPERRLAGLLAQIGDPVVRERALAKLAVLERGRDRVRDAAGDPEALVAAMETLEGEFTELTQVAAQRQKGGGNAPCRALIYSDSTRAARVRVGTELLDALGPLDLLLSGGAWLTAGLARRVMARARQVYAEETRNLGDTPLDLATFWFACIPMLHSGVVADAEDLKREFAKCWEDILRLTPGERHVRLTRADIAGRVREAFGEPADEGWATARYACPDVLVVADDAEAVNRGEFELALGELHLAINTLGASLFVNQHPDRDELIGLTDLDHPGPRLMPLQPKEHRARLSARTRYSLVRDQDYCVALADSSADPHRPRTIPSADVVVRDDDGRLVAVLPDGNVFDLVNIFSQGLTMLVLDMFRIVPEDVDHFPRVTIDRMMVARETWRFDPSTMDFADEKNEAKRFVRAGRWREAQDLPRYVFVVSPTEPRPFYVDFHSPVYVNIFAKAVRRLQRDDPGGRLTISEMQPTPEQTWLTDDKGDRYTSELRFVAVDDAPVQAAGPPAPLAKQLPRPVPAGVDGLVPAT</sequence>
<dbReference type="EMBL" id="JBHSFN010000026">
    <property type="protein sequence ID" value="MFC4590843.1"/>
    <property type="molecule type" value="Genomic_DNA"/>
</dbReference>
<feature type="region of interest" description="Disordered" evidence="1">
    <location>
        <begin position="768"/>
        <end position="795"/>
    </location>
</feature>
<evidence type="ECO:0000313" key="4">
    <source>
        <dbReference type="Proteomes" id="UP001595891"/>
    </source>
</evidence>
<comment type="caution">
    <text evidence="3">The sequence shown here is derived from an EMBL/GenBank/DDBJ whole genome shotgun (WGS) entry which is preliminary data.</text>
</comment>
<evidence type="ECO:0000256" key="1">
    <source>
        <dbReference type="SAM" id="MobiDB-lite"/>
    </source>
</evidence>
<dbReference type="RefSeq" id="WP_262844282.1">
    <property type="nucleotide sequence ID" value="NZ_JANZYP010000027.1"/>
</dbReference>
<gene>
    <name evidence="3" type="ORF">ACFO8L_32430</name>
</gene>